<dbReference type="InterPro" id="IPR054416">
    <property type="entry name" value="GST_UstS-like_C"/>
</dbReference>
<comment type="caution">
    <text evidence="3">The sequence shown here is derived from an EMBL/GenBank/DDBJ whole genome shotgun (WGS) entry which is preliminary data.</text>
</comment>
<feature type="domain" description="GST N-terminal" evidence="1">
    <location>
        <begin position="22"/>
        <end position="92"/>
    </location>
</feature>
<dbReference type="SUPFAM" id="SSF52833">
    <property type="entry name" value="Thioredoxin-like"/>
    <property type="match status" value="1"/>
</dbReference>
<keyword evidence="4" id="KW-1185">Reference proteome</keyword>
<name>A0AAN6XW46_9PEZI</name>
<dbReference type="InterPro" id="IPR036282">
    <property type="entry name" value="Glutathione-S-Trfase_C_sf"/>
</dbReference>
<evidence type="ECO:0000313" key="3">
    <source>
        <dbReference type="EMBL" id="KAK4206776.1"/>
    </source>
</evidence>
<proteinExistence type="predicted"/>
<evidence type="ECO:0000313" key="4">
    <source>
        <dbReference type="Proteomes" id="UP001301769"/>
    </source>
</evidence>
<accession>A0AAN6XW46</accession>
<dbReference type="Proteomes" id="UP001301769">
    <property type="component" value="Unassembled WGS sequence"/>
</dbReference>
<dbReference type="Gene3D" id="1.20.1050.10">
    <property type="match status" value="1"/>
</dbReference>
<dbReference type="Pfam" id="PF22041">
    <property type="entry name" value="GST_C_7"/>
    <property type="match status" value="1"/>
</dbReference>
<reference evidence="3" key="1">
    <citation type="journal article" date="2023" name="Mol. Phylogenet. Evol.">
        <title>Genome-scale phylogeny and comparative genomics of the fungal order Sordariales.</title>
        <authorList>
            <person name="Hensen N."/>
            <person name="Bonometti L."/>
            <person name="Westerberg I."/>
            <person name="Brannstrom I.O."/>
            <person name="Guillou S."/>
            <person name="Cros-Aarteil S."/>
            <person name="Calhoun S."/>
            <person name="Haridas S."/>
            <person name="Kuo A."/>
            <person name="Mondo S."/>
            <person name="Pangilinan J."/>
            <person name="Riley R."/>
            <person name="LaButti K."/>
            <person name="Andreopoulos B."/>
            <person name="Lipzen A."/>
            <person name="Chen C."/>
            <person name="Yan M."/>
            <person name="Daum C."/>
            <person name="Ng V."/>
            <person name="Clum A."/>
            <person name="Steindorff A."/>
            <person name="Ohm R.A."/>
            <person name="Martin F."/>
            <person name="Silar P."/>
            <person name="Natvig D.O."/>
            <person name="Lalanne C."/>
            <person name="Gautier V."/>
            <person name="Ament-Velasquez S.L."/>
            <person name="Kruys A."/>
            <person name="Hutchinson M.I."/>
            <person name="Powell A.J."/>
            <person name="Barry K."/>
            <person name="Miller A.N."/>
            <person name="Grigoriev I.V."/>
            <person name="Debuchy R."/>
            <person name="Gladieux P."/>
            <person name="Hiltunen Thoren M."/>
            <person name="Johannesson H."/>
        </authorList>
    </citation>
    <scope>NUCLEOTIDE SEQUENCE</scope>
    <source>
        <strain evidence="3">PSN293</strain>
    </source>
</reference>
<evidence type="ECO:0000259" key="1">
    <source>
        <dbReference type="Pfam" id="PF13409"/>
    </source>
</evidence>
<reference evidence="3" key="2">
    <citation type="submission" date="2023-05" db="EMBL/GenBank/DDBJ databases">
        <authorList>
            <consortium name="Lawrence Berkeley National Laboratory"/>
            <person name="Steindorff A."/>
            <person name="Hensen N."/>
            <person name="Bonometti L."/>
            <person name="Westerberg I."/>
            <person name="Brannstrom I.O."/>
            <person name="Guillou S."/>
            <person name="Cros-Aarteil S."/>
            <person name="Calhoun S."/>
            <person name="Haridas S."/>
            <person name="Kuo A."/>
            <person name="Mondo S."/>
            <person name="Pangilinan J."/>
            <person name="Riley R."/>
            <person name="Labutti K."/>
            <person name="Andreopoulos B."/>
            <person name="Lipzen A."/>
            <person name="Chen C."/>
            <person name="Yanf M."/>
            <person name="Daum C."/>
            <person name="Ng V."/>
            <person name="Clum A."/>
            <person name="Ohm R."/>
            <person name="Martin F."/>
            <person name="Silar P."/>
            <person name="Natvig D."/>
            <person name="Lalanne C."/>
            <person name="Gautier V."/>
            <person name="Ament-Velasquez S.L."/>
            <person name="Kruys A."/>
            <person name="Hutchinson M.I."/>
            <person name="Powell A.J."/>
            <person name="Barry K."/>
            <person name="Miller A.N."/>
            <person name="Grigoriev I.V."/>
            <person name="Debuchy R."/>
            <person name="Gladieux P."/>
            <person name="Thoren M.H."/>
            <person name="Johannesson H."/>
        </authorList>
    </citation>
    <scope>NUCLEOTIDE SEQUENCE</scope>
    <source>
        <strain evidence="3">PSN293</strain>
    </source>
</reference>
<gene>
    <name evidence="3" type="ORF">QBC37DRAFT_434428</name>
</gene>
<dbReference type="InterPro" id="IPR004045">
    <property type="entry name" value="Glutathione_S-Trfase_N"/>
</dbReference>
<dbReference type="EMBL" id="MU858353">
    <property type="protein sequence ID" value="KAK4206776.1"/>
    <property type="molecule type" value="Genomic_DNA"/>
</dbReference>
<organism evidence="3 4">
    <name type="scientific">Rhypophila decipiens</name>
    <dbReference type="NCBI Taxonomy" id="261697"/>
    <lineage>
        <taxon>Eukaryota</taxon>
        <taxon>Fungi</taxon>
        <taxon>Dikarya</taxon>
        <taxon>Ascomycota</taxon>
        <taxon>Pezizomycotina</taxon>
        <taxon>Sordariomycetes</taxon>
        <taxon>Sordariomycetidae</taxon>
        <taxon>Sordariales</taxon>
        <taxon>Naviculisporaceae</taxon>
        <taxon>Rhypophila</taxon>
    </lineage>
</organism>
<dbReference type="Gene3D" id="3.40.30.10">
    <property type="entry name" value="Glutaredoxin"/>
    <property type="match status" value="1"/>
</dbReference>
<protein>
    <submittedName>
        <fullName evidence="3">Thioredoxin-like protein</fullName>
    </submittedName>
</protein>
<sequence length="260" mass="29810">MAKESEPIILFDIPSRKTTPWSFNPWKTRFILNYKGIPHKTEWVEYPNIRGRLEGHVPPGADEDAPYTVPTIKFPDGTYLMDSRAISVKLEELYPNPLLPGINHPSYNKVITIMRKIVNDGFLAVFLPLVPKNILSEVSQEYWYKTRTVEHGDLSVLWKTRGGKKGMDASTPGFQEVTKLYLENDKGPFIEGDEITYADFLWAGYLLFFKALGEYTVEEEGEDKGKTVNVYEEFLSRSGERGREVHEGLLKAVEKWSEVK</sequence>
<dbReference type="InterPro" id="IPR036249">
    <property type="entry name" value="Thioredoxin-like_sf"/>
</dbReference>
<dbReference type="AlphaFoldDB" id="A0AAN6XW46"/>
<feature type="domain" description="Glutathione S-transferase UstS-like C-terminal" evidence="2">
    <location>
        <begin position="119"/>
        <end position="212"/>
    </location>
</feature>
<dbReference type="CDD" id="cd00299">
    <property type="entry name" value="GST_C_family"/>
    <property type="match status" value="1"/>
</dbReference>
<dbReference type="Pfam" id="PF13409">
    <property type="entry name" value="GST_N_2"/>
    <property type="match status" value="1"/>
</dbReference>
<evidence type="ECO:0000259" key="2">
    <source>
        <dbReference type="Pfam" id="PF22041"/>
    </source>
</evidence>
<dbReference type="SUPFAM" id="SSF47616">
    <property type="entry name" value="GST C-terminal domain-like"/>
    <property type="match status" value="1"/>
</dbReference>